<evidence type="ECO:0000256" key="2">
    <source>
        <dbReference type="ARBA" id="ARBA00013064"/>
    </source>
</evidence>
<dbReference type="InterPro" id="IPR020422">
    <property type="entry name" value="TYR_PHOSPHATASE_DUAL_dom"/>
</dbReference>
<dbReference type="FunFam" id="3.90.190.10:FF:000083">
    <property type="entry name" value="Dual specificity protein phosphatase 12-like"/>
    <property type="match status" value="1"/>
</dbReference>
<dbReference type="InterPro" id="IPR000387">
    <property type="entry name" value="Tyr_Pase_dom"/>
</dbReference>
<dbReference type="Pfam" id="PF00782">
    <property type="entry name" value="DSPc"/>
    <property type="match status" value="1"/>
</dbReference>
<keyword evidence="4" id="KW-0904">Protein phosphatase</keyword>
<dbReference type="SUPFAM" id="SSF52799">
    <property type="entry name" value="(Phosphotyrosine protein) phosphatases II"/>
    <property type="match status" value="1"/>
</dbReference>
<dbReference type="Gramene" id="arahy.Tifrunner.gnm2.ann2.Ah20g462700.1">
    <property type="protein sequence ID" value="arahy.Tifrunner.gnm2.ann2.Ah20g462700.1-CDS"/>
    <property type="gene ID" value="arahy.Tifrunner.gnm2.ann2.Ah20g462700"/>
</dbReference>
<proteinExistence type="inferred from homology"/>
<dbReference type="InterPro" id="IPR000340">
    <property type="entry name" value="Dual-sp_phosphatase_cat-dom"/>
</dbReference>
<reference evidence="7 8" key="1">
    <citation type="submission" date="2019-01" db="EMBL/GenBank/DDBJ databases">
        <title>Sequencing of cultivated peanut Arachis hypogaea provides insights into genome evolution and oil improvement.</title>
        <authorList>
            <person name="Chen X."/>
        </authorList>
    </citation>
    <scope>NUCLEOTIDE SEQUENCE [LARGE SCALE GENOMIC DNA]</scope>
    <source>
        <strain evidence="8">cv. Fuhuasheng</strain>
        <tissue evidence="7">Leaves</tissue>
    </source>
</reference>
<dbReference type="PROSITE" id="PS00383">
    <property type="entry name" value="TYR_PHOSPHATASE_1"/>
    <property type="match status" value="1"/>
</dbReference>
<dbReference type="STRING" id="3818.A0A444X928"/>
<evidence type="ECO:0000256" key="3">
    <source>
        <dbReference type="ARBA" id="ARBA00022801"/>
    </source>
</evidence>
<dbReference type="PROSITE" id="PS50056">
    <property type="entry name" value="TYR_PHOSPHATASE_2"/>
    <property type="match status" value="1"/>
</dbReference>
<keyword evidence="8" id="KW-1185">Reference proteome</keyword>
<dbReference type="AlphaFoldDB" id="A0A444X928"/>
<evidence type="ECO:0000259" key="5">
    <source>
        <dbReference type="PROSITE" id="PS50054"/>
    </source>
</evidence>
<dbReference type="SMART" id="SM00195">
    <property type="entry name" value="DSPc"/>
    <property type="match status" value="1"/>
</dbReference>
<dbReference type="CDD" id="cd14520">
    <property type="entry name" value="DSP_DUSP12"/>
    <property type="match status" value="1"/>
</dbReference>
<dbReference type="GO" id="GO:0008138">
    <property type="term" value="F:protein tyrosine/serine/threonine phosphatase activity"/>
    <property type="evidence" value="ECO:0007669"/>
    <property type="project" value="TreeGrafter"/>
</dbReference>
<dbReference type="OrthoDB" id="2017893at2759"/>
<dbReference type="Proteomes" id="UP000289738">
    <property type="component" value="Chromosome B10"/>
</dbReference>
<feature type="domain" description="Tyrosine specific protein phosphatases" evidence="6">
    <location>
        <begin position="116"/>
        <end position="171"/>
    </location>
</feature>
<name>A0A444X928_ARAHY</name>
<protein>
    <recommendedName>
        <fullName evidence="2">protein-tyrosine-phosphatase</fullName>
        <ecNumber evidence="2">3.1.3.48</ecNumber>
    </recommendedName>
</protein>
<dbReference type="PANTHER" id="PTHR45848:SF4">
    <property type="entry name" value="DUAL SPECIFICITY PROTEIN PHOSPHATASE 12"/>
    <property type="match status" value="1"/>
</dbReference>
<evidence type="ECO:0000256" key="1">
    <source>
        <dbReference type="ARBA" id="ARBA00008601"/>
    </source>
</evidence>
<gene>
    <name evidence="7" type="ORF">Ahy_B10g105884</name>
</gene>
<dbReference type="Gene3D" id="3.90.190.10">
    <property type="entry name" value="Protein tyrosine phosphatase superfamily"/>
    <property type="match status" value="1"/>
</dbReference>
<keyword evidence="3" id="KW-0378">Hydrolase</keyword>
<evidence type="ECO:0000256" key="4">
    <source>
        <dbReference type="ARBA" id="ARBA00022912"/>
    </source>
</evidence>
<dbReference type="EC" id="3.1.3.48" evidence="2"/>
<dbReference type="InterPro" id="IPR016130">
    <property type="entry name" value="Tyr_Pase_AS"/>
</dbReference>
<evidence type="ECO:0000313" key="7">
    <source>
        <dbReference type="EMBL" id="RYQ86198.1"/>
    </source>
</evidence>
<sequence>MPYLVRENLFIGNISDAAEILQNGGGGGGAGGGDFTHILSVLSSASISFFSEWRPSVSIPVKEINKVYVSGAGSGDSGKCALSPEKLLYSLEYAGRDLKLVRMAVPLKDTENEDLLDYLEVCIDFIDRSRKEGSVLVHCFAGVSRSAAVITAYLMRMENLSLEDSLESLRKSYEFVCPNDGFLEQLRMFEEMGFKVDHSSPIYKRFRLKILGESHFSGSRIDSSKLGADPGMPVQISSDVEGATKVENNRSPTYRCKKCRRIVALQEHVVDHIPGEGETSFEWHKRRSGNPFNKSNESCSSIFIEPLRWMKAVEEGALEGKLSCVHCDARLGYFNWAGIQCSCGSWITPAFQLHKGRVDISPV</sequence>
<accession>A0A444X928</accession>
<dbReference type="PROSITE" id="PS50054">
    <property type="entry name" value="TYR_PHOSPHATASE_DUAL"/>
    <property type="match status" value="1"/>
</dbReference>
<dbReference type="PANTHER" id="PTHR45848">
    <property type="entry name" value="DUAL SPECIFICITY PROTEIN PHOSPHATASE 12 FAMILY MEMBER"/>
    <property type="match status" value="1"/>
</dbReference>
<organism evidence="7 8">
    <name type="scientific">Arachis hypogaea</name>
    <name type="common">Peanut</name>
    <dbReference type="NCBI Taxonomy" id="3818"/>
    <lineage>
        <taxon>Eukaryota</taxon>
        <taxon>Viridiplantae</taxon>
        <taxon>Streptophyta</taxon>
        <taxon>Embryophyta</taxon>
        <taxon>Tracheophyta</taxon>
        <taxon>Spermatophyta</taxon>
        <taxon>Magnoliopsida</taxon>
        <taxon>eudicotyledons</taxon>
        <taxon>Gunneridae</taxon>
        <taxon>Pentapetalae</taxon>
        <taxon>rosids</taxon>
        <taxon>fabids</taxon>
        <taxon>Fabales</taxon>
        <taxon>Fabaceae</taxon>
        <taxon>Papilionoideae</taxon>
        <taxon>50 kb inversion clade</taxon>
        <taxon>dalbergioids sensu lato</taxon>
        <taxon>Dalbergieae</taxon>
        <taxon>Pterocarpus clade</taxon>
        <taxon>Arachis</taxon>
    </lineage>
</organism>
<feature type="domain" description="Tyrosine-protein phosphatase" evidence="5">
    <location>
        <begin position="1"/>
        <end position="195"/>
    </location>
</feature>
<comment type="similarity">
    <text evidence="1">Belongs to the protein-tyrosine phosphatase family. Non-receptor class dual specificity subfamily.</text>
</comment>
<evidence type="ECO:0000313" key="8">
    <source>
        <dbReference type="Proteomes" id="UP000289738"/>
    </source>
</evidence>
<dbReference type="EMBL" id="SDMP01000020">
    <property type="protein sequence ID" value="RYQ86198.1"/>
    <property type="molecule type" value="Genomic_DNA"/>
</dbReference>
<dbReference type="SMR" id="A0A444X928"/>
<dbReference type="GO" id="GO:0004725">
    <property type="term" value="F:protein tyrosine phosphatase activity"/>
    <property type="evidence" value="ECO:0007669"/>
    <property type="project" value="UniProtKB-EC"/>
</dbReference>
<evidence type="ECO:0000259" key="6">
    <source>
        <dbReference type="PROSITE" id="PS50056"/>
    </source>
</evidence>
<dbReference type="InterPro" id="IPR029021">
    <property type="entry name" value="Prot-tyrosine_phosphatase-like"/>
</dbReference>
<comment type="caution">
    <text evidence="7">The sequence shown here is derived from an EMBL/GenBank/DDBJ whole genome shotgun (WGS) entry which is preliminary data.</text>
</comment>